<comment type="subcellular location">
    <subcellularLocation>
        <location evidence="1">Golgi apparatus membrane</location>
        <topology evidence="1">Single-pass type II membrane protein</topology>
    </subcellularLocation>
</comment>
<keyword evidence="5" id="KW-0812">Transmembrane</keyword>
<keyword evidence="7" id="KW-1133">Transmembrane helix</keyword>
<dbReference type="RefSeq" id="XP_009535137.1">
    <property type="nucleotide sequence ID" value="XM_009536842.1"/>
</dbReference>
<dbReference type="GeneID" id="20647669"/>
<evidence type="ECO:0000256" key="1">
    <source>
        <dbReference type="ARBA" id="ARBA00004323"/>
    </source>
</evidence>
<dbReference type="Proteomes" id="UP000002640">
    <property type="component" value="Unassembled WGS sequence"/>
</dbReference>
<name>G5A416_PHYSP</name>
<organism evidence="10 11">
    <name type="scientific">Phytophthora sojae (strain P6497)</name>
    <name type="common">Soybean stem and root rot agent</name>
    <name type="synonym">Phytophthora megasperma f. sp. glycines</name>
    <dbReference type="NCBI Taxonomy" id="1094619"/>
    <lineage>
        <taxon>Eukaryota</taxon>
        <taxon>Sar</taxon>
        <taxon>Stramenopiles</taxon>
        <taxon>Oomycota</taxon>
        <taxon>Peronosporomycetes</taxon>
        <taxon>Peronosporales</taxon>
        <taxon>Peronosporaceae</taxon>
        <taxon>Phytophthora</taxon>
    </lineage>
</organism>
<evidence type="ECO:0000256" key="8">
    <source>
        <dbReference type="ARBA" id="ARBA00023034"/>
    </source>
</evidence>
<reference evidence="10 11" key="1">
    <citation type="journal article" date="2006" name="Science">
        <title>Phytophthora genome sequences uncover evolutionary origins and mechanisms of pathogenesis.</title>
        <authorList>
            <person name="Tyler B.M."/>
            <person name="Tripathy S."/>
            <person name="Zhang X."/>
            <person name="Dehal P."/>
            <person name="Jiang R.H."/>
            <person name="Aerts A."/>
            <person name="Arredondo F.D."/>
            <person name="Baxter L."/>
            <person name="Bensasson D."/>
            <person name="Beynon J.L."/>
            <person name="Chapman J."/>
            <person name="Damasceno C.M."/>
            <person name="Dorrance A.E."/>
            <person name="Dou D."/>
            <person name="Dickerman A.W."/>
            <person name="Dubchak I.L."/>
            <person name="Garbelotto M."/>
            <person name="Gijzen M."/>
            <person name="Gordon S.G."/>
            <person name="Govers F."/>
            <person name="Grunwald N.J."/>
            <person name="Huang W."/>
            <person name="Ivors K.L."/>
            <person name="Jones R.W."/>
            <person name="Kamoun S."/>
            <person name="Krampis K."/>
            <person name="Lamour K.H."/>
            <person name="Lee M.K."/>
            <person name="McDonald W.H."/>
            <person name="Medina M."/>
            <person name="Meijer H.J."/>
            <person name="Nordberg E.K."/>
            <person name="Maclean D.J."/>
            <person name="Ospina-Giraldo M.D."/>
            <person name="Morris P.F."/>
            <person name="Phuntumart V."/>
            <person name="Putnam N.H."/>
            <person name="Rash S."/>
            <person name="Rose J.K."/>
            <person name="Sakihama Y."/>
            <person name="Salamov A.A."/>
            <person name="Savidor A."/>
            <person name="Scheuring C.F."/>
            <person name="Smith B.M."/>
            <person name="Sobral B.W."/>
            <person name="Terry A."/>
            <person name="Torto-Alalibo T.A."/>
            <person name="Win J."/>
            <person name="Xu Z."/>
            <person name="Zhang H."/>
            <person name="Grigoriev I.V."/>
            <person name="Rokhsar D.S."/>
            <person name="Boore J.L."/>
        </authorList>
    </citation>
    <scope>NUCLEOTIDE SEQUENCE [LARGE SCALE GENOMIC DNA]</scope>
    <source>
        <strain evidence="10 11">P6497</strain>
    </source>
</reference>
<comment type="similarity">
    <text evidence="2">Belongs to the glycosyltransferase 31 family.</text>
</comment>
<dbReference type="AlphaFoldDB" id="G5A416"/>
<dbReference type="PANTHER" id="PTHR11214">
    <property type="entry name" value="BETA-1,3-N-ACETYLGLUCOSAMINYLTRANSFERASE"/>
    <property type="match status" value="1"/>
</dbReference>
<evidence type="ECO:0000256" key="5">
    <source>
        <dbReference type="ARBA" id="ARBA00022692"/>
    </source>
</evidence>
<dbReference type="EMBL" id="JH159159">
    <property type="protein sequence ID" value="EGZ10276.1"/>
    <property type="molecule type" value="Genomic_DNA"/>
</dbReference>
<dbReference type="Pfam" id="PF01762">
    <property type="entry name" value="Galactosyl_T"/>
    <property type="match status" value="2"/>
</dbReference>
<evidence type="ECO:0000256" key="7">
    <source>
        <dbReference type="ARBA" id="ARBA00022989"/>
    </source>
</evidence>
<evidence type="ECO:0000256" key="6">
    <source>
        <dbReference type="ARBA" id="ARBA00022968"/>
    </source>
</evidence>
<evidence type="ECO:0000313" key="11">
    <source>
        <dbReference type="Proteomes" id="UP000002640"/>
    </source>
</evidence>
<dbReference type="GO" id="GO:0016758">
    <property type="term" value="F:hexosyltransferase activity"/>
    <property type="evidence" value="ECO:0007669"/>
    <property type="project" value="InterPro"/>
</dbReference>
<dbReference type="InParanoid" id="G5A416"/>
<proteinExistence type="inferred from homology"/>
<sequence length="754" mass="85350">MLYPLNDSVETPPVKLFAKINVRQGGAQLFNVLYGETSLCFEVDNATLGCSAIRSTRSQIQIQQLGSFSVRAYLSDVSSAEEPVGQRYWLSPAVGFTVMEGSEFTDHLDMRTQARRNRLREGYDLSLLEWATLQQSQRDESLLKALEQNEAIRETWASKDALPDGVNVVFLGCRPIARVDEGSRLNSDENDWERRRLRDAIALEQLMYGDLLTHELDCDDTYLDLANKVKEFYHVAAKRFAHAQYVMIADDDVYVRADMLTLIDLRPGSSNQLFETLYEGGSLCIEVNEEIVHCSPIDQSTFWFHHLGNCTARAFLVRSGSFKLEDRGSYPQSSPVTFTQVNNTEFNAHIAQEIEKDDNGIQSYGPGDKAASDPMLLVGVRTAVVSNFPFRQAIRETWASKSVLPQGVKVVFLGCRPHASRAGGDSYNSGIWESVELEKQVYGDLLTDELGCDDAYGRLADKTKEFFHFAATRFPDSQYIMVADDNLYFRLDNIAAWLKRLGPLRRFYVGHVRALQSIAKIPPNRNPAPRHYLPYEQYPMRELPPFALGANFFLSMDCVRFVSKNRHRLRDLGGMDDISTALWMLSLQVHPKHLTGLDHLNWGPCTDDLVALSDLTVSAIRVIHDNVLSGRRFCHGFQWNVWMRNDIGAPSKGPLPFSRESLRVELSSRNLQEETGKLEVEATVSTPTRAGLKMVYLPVEEEIEEFAERVCVQARLRFPGATDTSCSEMVQSELLLWFDQMKTSRENERSSGHT</sequence>
<dbReference type="InterPro" id="IPR002659">
    <property type="entry name" value="Glyco_trans_31"/>
</dbReference>
<protein>
    <recommendedName>
        <fullName evidence="12">Galectin domain-containing protein</fullName>
    </recommendedName>
</protein>
<dbReference type="KEGG" id="psoj:PHYSODRAFT_338943"/>
<dbReference type="PANTHER" id="PTHR11214:SF3">
    <property type="entry name" value="BETA-1,3-GALACTOSYLTRANSFERASE 6"/>
    <property type="match status" value="1"/>
</dbReference>
<evidence type="ECO:0000313" key="10">
    <source>
        <dbReference type="EMBL" id="EGZ10276.1"/>
    </source>
</evidence>
<evidence type="ECO:0000256" key="9">
    <source>
        <dbReference type="ARBA" id="ARBA00023136"/>
    </source>
</evidence>
<gene>
    <name evidence="10" type="ORF">PHYSODRAFT_338943</name>
</gene>
<dbReference type="GO" id="GO:0000139">
    <property type="term" value="C:Golgi membrane"/>
    <property type="evidence" value="ECO:0007669"/>
    <property type="project" value="UniProtKB-SubCell"/>
</dbReference>
<keyword evidence="4" id="KW-0808">Transferase</keyword>
<evidence type="ECO:0000256" key="3">
    <source>
        <dbReference type="ARBA" id="ARBA00022676"/>
    </source>
</evidence>
<keyword evidence="8" id="KW-0333">Golgi apparatus</keyword>
<accession>G5A416</accession>
<keyword evidence="9" id="KW-0472">Membrane</keyword>
<keyword evidence="3" id="KW-0328">Glycosyltransferase</keyword>
<evidence type="ECO:0000256" key="4">
    <source>
        <dbReference type="ARBA" id="ARBA00022679"/>
    </source>
</evidence>
<dbReference type="Gene3D" id="3.90.550.50">
    <property type="match status" value="2"/>
</dbReference>
<keyword evidence="6" id="KW-0735">Signal-anchor</keyword>
<dbReference type="SMR" id="G5A416"/>
<evidence type="ECO:0000256" key="2">
    <source>
        <dbReference type="ARBA" id="ARBA00008661"/>
    </source>
</evidence>
<keyword evidence="11" id="KW-1185">Reference proteome</keyword>
<evidence type="ECO:0008006" key="12">
    <source>
        <dbReference type="Google" id="ProtNLM"/>
    </source>
</evidence>